<comment type="caution">
    <text evidence="2">The sequence shown here is derived from an EMBL/GenBank/DDBJ whole genome shotgun (WGS) entry which is preliminary data.</text>
</comment>
<evidence type="ECO:0000313" key="3">
    <source>
        <dbReference type="Proteomes" id="UP001268651"/>
    </source>
</evidence>
<dbReference type="RefSeq" id="WP_316661119.1">
    <property type="nucleotide sequence ID" value="NZ_JAWHTF010000001.1"/>
</dbReference>
<evidence type="ECO:0000313" key="2">
    <source>
        <dbReference type="EMBL" id="MDU8885260.1"/>
    </source>
</evidence>
<organism evidence="2 3">
    <name type="scientific">Gilvirhabdus luticola</name>
    <dbReference type="NCBI Taxonomy" id="3079858"/>
    <lineage>
        <taxon>Bacteria</taxon>
        <taxon>Pseudomonadati</taxon>
        <taxon>Bacteroidota</taxon>
        <taxon>Flavobacteriia</taxon>
        <taxon>Flavobacteriales</taxon>
        <taxon>Flavobacteriaceae</taxon>
        <taxon>Gilvirhabdus</taxon>
    </lineage>
</organism>
<keyword evidence="1" id="KW-1133">Transmembrane helix</keyword>
<reference evidence="2 3" key="1">
    <citation type="submission" date="2023-10" db="EMBL/GenBank/DDBJ databases">
        <title>Marimonas sp. nov. isolated from tidal mud flat.</title>
        <authorList>
            <person name="Jaincy N.J."/>
            <person name="Srinivasan S."/>
            <person name="Lee S.-S."/>
        </authorList>
    </citation>
    <scope>NUCLEOTIDE SEQUENCE [LARGE SCALE GENOMIC DNA]</scope>
    <source>
        <strain evidence="2 3">MJ-SS3</strain>
    </source>
</reference>
<dbReference type="EMBL" id="JAWHTF010000001">
    <property type="protein sequence ID" value="MDU8885260.1"/>
    <property type="molecule type" value="Genomic_DNA"/>
</dbReference>
<sequence>MIKFFRNIRKKLLVEGKTLNYLKYAIGEIVLVVIGILIALQVNNWNEKRKLNTERIKLVKELISDFKITNSRLTESIDYARNTNKNTNTFLNLQEEDILTLSVDSLVSLTGYFFDKIDFEPMLATYNRMISSGTKNLIENDSLFKLFPDFFQAYDSYQLHDNLGGDLVYKGSTWELRRTLGSLNVLSRNNQYPKSFELSEKQYRTFLLQKNVYATCENMAWIFRNILNKLEDMNSTTDMIIIQLEKSINTK</sequence>
<name>A0ABU3U4B8_9FLAO</name>
<evidence type="ECO:0000256" key="1">
    <source>
        <dbReference type="SAM" id="Phobius"/>
    </source>
</evidence>
<gene>
    <name evidence="2" type="ORF">RXV94_03745</name>
</gene>
<keyword evidence="3" id="KW-1185">Reference proteome</keyword>
<accession>A0ABU3U4B8</accession>
<dbReference type="Pfam" id="PF19578">
    <property type="entry name" value="DUF6090"/>
    <property type="match status" value="1"/>
</dbReference>
<keyword evidence="1" id="KW-0472">Membrane</keyword>
<proteinExistence type="predicted"/>
<keyword evidence="1" id="KW-0812">Transmembrane</keyword>
<dbReference type="InterPro" id="IPR045749">
    <property type="entry name" value="DUF6090"/>
</dbReference>
<protein>
    <submittedName>
        <fullName evidence="2">DUF6090 family protein</fullName>
    </submittedName>
</protein>
<feature type="transmembrane region" description="Helical" evidence="1">
    <location>
        <begin position="21"/>
        <end position="42"/>
    </location>
</feature>
<dbReference type="Proteomes" id="UP001268651">
    <property type="component" value="Unassembled WGS sequence"/>
</dbReference>